<gene>
    <name evidence="1" type="ORF">SCUD_LOCUS20892</name>
</gene>
<proteinExistence type="predicted"/>
<evidence type="ECO:0000313" key="3">
    <source>
        <dbReference type="WBParaSite" id="SCUD_0002089501-mRNA-1"/>
    </source>
</evidence>
<keyword evidence="2" id="KW-1185">Reference proteome</keyword>
<evidence type="ECO:0000313" key="2">
    <source>
        <dbReference type="Proteomes" id="UP000279833"/>
    </source>
</evidence>
<evidence type="ECO:0000313" key="1">
    <source>
        <dbReference type="EMBL" id="VDP73701.1"/>
    </source>
</evidence>
<protein>
    <submittedName>
        <fullName evidence="3">Ovule protein</fullName>
    </submittedName>
</protein>
<dbReference type="AlphaFoldDB" id="A0A183L0P3"/>
<dbReference type="EMBL" id="UZAK01045273">
    <property type="protein sequence ID" value="VDP73701.1"/>
    <property type="molecule type" value="Genomic_DNA"/>
</dbReference>
<dbReference type="WBParaSite" id="SCUD_0002089501-mRNA-1">
    <property type="protein sequence ID" value="SCUD_0002089501-mRNA-1"/>
    <property type="gene ID" value="SCUD_0002089501"/>
</dbReference>
<dbReference type="Proteomes" id="UP000279833">
    <property type="component" value="Unassembled WGS sequence"/>
</dbReference>
<name>A0A183L0P3_9TREM</name>
<sequence>MQVRSHMSDIHTVSSLAKTSCSVSELAVYSVTFLKAIGTVSFSLLEMKKHVAPTSWYSFCSVGTMCI</sequence>
<accession>A0A183L0P3</accession>
<reference evidence="1 2" key="2">
    <citation type="submission" date="2018-11" db="EMBL/GenBank/DDBJ databases">
        <authorList>
            <consortium name="Pathogen Informatics"/>
        </authorList>
    </citation>
    <scope>NUCLEOTIDE SEQUENCE [LARGE SCALE GENOMIC DNA]</scope>
    <source>
        <strain evidence="1">Dakar</strain>
        <strain evidence="2">Dakar, Senegal</strain>
    </source>
</reference>
<reference evidence="3" key="1">
    <citation type="submission" date="2016-06" db="UniProtKB">
        <authorList>
            <consortium name="WormBaseParasite"/>
        </authorList>
    </citation>
    <scope>IDENTIFICATION</scope>
</reference>
<organism evidence="3">
    <name type="scientific">Schistosoma curassoni</name>
    <dbReference type="NCBI Taxonomy" id="6186"/>
    <lineage>
        <taxon>Eukaryota</taxon>
        <taxon>Metazoa</taxon>
        <taxon>Spiralia</taxon>
        <taxon>Lophotrochozoa</taxon>
        <taxon>Platyhelminthes</taxon>
        <taxon>Trematoda</taxon>
        <taxon>Digenea</taxon>
        <taxon>Strigeidida</taxon>
        <taxon>Schistosomatoidea</taxon>
        <taxon>Schistosomatidae</taxon>
        <taxon>Schistosoma</taxon>
    </lineage>
</organism>